<keyword evidence="4 5" id="KW-0472">Membrane</keyword>
<evidence type="ECO:0000313" key="7">
    <source>
        <dbReference type="Proteomes" id="UP001054902"/>
    </source>
</evidence>
<comment type="subcellular location">
    <subcellularLocation>
        <location evidence="1">Membrane</location>
        <topology evidence="1">Multi-pass membrane protein</topology>
    </subcellularLocation>
</comment>
<dbReference type="EMBL" id="BLLK01000046">
    <property type="protein sequence ID" value="GFH53027.1"/>
    <property type="molecule type" value="Genomic_DNA"/>
</dbReference>
<proteinExistence type="predicted"/>
<organism evidence="6 7">
    <name type="scientific">Chaetoceros tenuissimus</name>
    <dbReference type="NCBI Taxonomy" id="426638"/>
    <lineage>
        <taxon>Eukaryota</taxon>
        <taxon>Sar</taxon>
        <taxon>Stramenopiles</taxon>
        <taxon>Ochrophyta</taxon>
        <taxon>Bacillariophyta</taxon>
        <taxon>Coscinodiscophyceae</taxon>
        <taxon>Chaetocerotophycidae</taxon>
        <taxon>Chaetocerotales</taxon>
        <taxon>Chaetocerotaceae</taxon>
        <taxon>Chaetoceros</taxon>
    </lineage>
</organism>
<dbReference type="GO" id="GO:0000139">
    <property type="term" value="C:Golgi membrane"/>
    <property type="evidence" value="ECO:0007669"/>
    <property type="project" value="InterPro"/>
</dbReference>
<dbReference type="GO" id="GO:0015165">
    <property type="term" value="F:pyrimidine nucleotide-sugar transmembrane transporter activity"/>
    <property type="evidence" value="ECO:0007669"/>
    <property type="project" value="InterPro"/>
</dbReference>
<keyword evidence="2 5" id="KW-0812">Transmembrane</keyword>
<evidence type="ECO:0000313" key="6">
    <source>
        <dbReference type="EMBL" id="GFH53027.1"/>
    </source>
</evidence>
<gene>
    <name evidence="6" type="ORF">CTEN210_09503</name>
</gene>
<keyword evidence="3 5" id="KW-1133">Transmembrane helix</keyword>
<evidence type="ECO:0000256" key="3">
    <source>
        <dbReference type="ARBA" id="ARBA00022989"/>
    </source>
</evidence>
<evidence type="ECO:0000256" key="5">
    <source>
        <dbReference type="SAM" id="Phobius"/>
    </source>
</evidence>
<name>A0AAD3H731_9STRA</name>
<sequence>MISQTKTRKHTTVSLKSATSSIQFKDDGHKKKNVSISDMTCFPESSFGISSKTVGPIAIIGGTATMLSHSSSTLSPTGTMYLVLLALNYSIMPRISKKFIHPKTNKRSLALVEEMVKFAIGIGGVFLTGANIKGWTLCSTLIAAGLPSFLYALQGICTYTSYQNLDSFTFNGLNQLKTLSAALFCYLVIGKTQSPLQICALAILSITPLAFEGRLNLRGRLNTSNDEEKINLKRRLIWGILPCISATLLSGLAGSLSQKSLQFVVGSMERDAYFYSAEISICTAFFLVISMLKSHYSTARNEDENGSKGIDSYFKHWDWRTFIPITVKATGGVLTALVHKHTGFTSRQNEMYNLKTSVRELYS</sequence>
<dbReference type="AlphaFoldDB" id="A0AAD3H731"/>
<evidence type="ECO:0000256" key="4">
    <source>
        <dbReference type="ARBA" id="ARBA00023136"/>
    </source>
</evidence>
<dbReference type="Proteomes" id="UP001054902">
    <property type="component" value="Unassembled WGS sequence"/>
</dbReference>
<reference evidence="6 7" key="1">
    <citation type="journal article" date="2021" name="Sci. Rep.">
        <title>The genome of the diatom Chaetoceros tenuissimus carries an ancient integrated fragment of an extant virus.</title>
        <authorList>
            <person name="Hongo Y."/>
            <person name="Kimura K."/>
            <person name="Takaki Y."/>
            <person name="Yoshida Y."/>
            <person name="Baba S."/>
            <person name="Kobayashi G."/>
            <person name="Nagasaki K."/>
            <person name="Hano T."/>
            <person name="Tomaru Y."/>
        </authorList>
    </citation>
    <scope>NUCLEOTIDE SEQUENCE [LARGE SCALE GENOMIC DNA]</scope>
    <source>
        <strain evidence="6 7">NIES-3715</strain>
    </source>
</reference>
<protein>
    <submittedName>
        <fullName evidence="6">Uncharacterized protein</fullName>
    </submittedName>
</protein>
<feature type="transmembrane region" description="Helical" evidence="5">
    <location>
        <begin position="134"/>
        <end position="156"/>
    </location>
</feature>
<evidence type="ECO:0000256" key="1">
    <source>
        <dbReference type="ARBA" id="ARBA00004141"/>
    </source>
</evidence>
<feature type="transmembrane region" description="Helical" evidence="5">
    <location>
        <begin position="273"/>
        <end position="292"/>
    </location>
</feature>
<dbReference type="Pfam" id="PF04142">
    <property type="entry name" value="Nuc_sug_transp"/>
    <property type="match status" value="1"/>
</dbReference>
<comment type="caution">
    <text evidence="6">The sequence shown here is derived from an EMBL/GenBank/DDBJ whole genome shotgun (WGS) entry which is preliminary data.</text>
</comment>
<dbReference type="InterPro" id="IPR007271">
    <property type="entry name" value="Nuc_sug_transpt"/>
</dbReference>
<dbReference type="PANTHER" id="PTHR10231">
    <property type="entry name" value="NUCLEOTIDE-SUGAR TRANSMEMBRANE TRANSPORTER"/>
    <property type="match status" value="1"/>
</dbReference>
<feature type="transmembrane region" description="Helical" evidence="5">
    <location>
        <begin position="236"/>
        <end position="253"/>
    </location>
</feature>
<evidence type="ECO:0000256" key="2">
    <source>
        <dbReference type="ARBA" id="ARBA00022692"/>
    </source>
</evidence>
<keyword evidence="7" id="KW-1185">Reference proteome</keyword>
<accession>A0AAD3H731</accession>
<feature type="transmembrane region" description="Helical" evidence="5">
    <location>
        <begin position="108"/>
        <end position="128"/>
    </location>
</feature>